<proteinExistence type="predicted"/>
<protein>
    <submittedName>
        <fullName evidence="1">Uncharacterized protein</fullName>
    </submittedName>
</protein>
<evidence type="ECO:0000313" key="1">
    <source>
        <dbReference type="EMBL" id="QHT96243.1"/>
    </source>
</evidence>
<dbReference type="EMBL" id="MN740254">
    <property type="protein sequence ID" value="QHT96243.1"/>
    <property type="molecule type" value="Genomic_DNA"/>
</dbReference>
<name>A0A6C0IXP1_9ZZZZ</name>
<sequence length="59" mass="7029">MVTLLTGDTLYGKYGFRPIRINRETYSPDDINIKNYKNYKKIMSKTTISEFNKIYKTNK</sequence>
<reference evidence="1" key="1">
    <citation type="journal article" date="2020" name="Nature">
        <title>Giant virus diversity and host interactions through global metagenomics.</title>
        <authorList>
            <person name="Schulz F."/>
            <person name="Roux S."/>
            <person name="Paez-Espino D."/>
            <person name="Jungbluth S."/>
            <person name="Walsh D.A."/>
            <person name="Denef V.J."/>
            <person name="McMahon K.D."/>
            <person name="Konstantinidis K.T."/>
            <person name="Eloe-Fadrosh E.A."/>
            <person name="Kyrpides N.C."/>
            <person name="Woyke T."/>
        </authorList>
    </citation>
    <scope>NUCLEOTIDE SEQUENCE</scope>
    <source>
        <strain evidence="1">GVMAG-M-3300024302-11</strain>
    </source>
</reference>
<dbReference type="AlphaFoldDB" id="A0A6C0IXP1"/>
<organism evidence="1">
    <name type="scientific">viral metagenome</name>
    <dbReference type="NCBI Taxonomy" id="1070528"/>
    <lineage>
        <taxon>unclassified sequences</taxon>
        <taxon>metagenomes</taxon>
        <taxon>organismal metagenomes</taxon>
    </lineage>
</organism>
<accession>A0A6C0IXP1</accession>